<dbReference type="GO" id="GO:0008270">
    <property type="term" value="F:zinc ion binding"/>
    <property type="evidence" value="ECO:0007669"/>
    <property type="project" value="InterPro"/>
</dbReference>
<dbReference type="PROSITE" id="PS50048">
    <property type="entry name" value="ZN2_CY6_FUNGAL_2"/>
    <property type="match status" value="1"/>
</dbReference>
<organism evidence="8 9">
    <name type="scientific">Talaromyces amestolkiae</name>
    <dbReference type="NCBI Taxonomy" id="1196081"/>
    <lineage>
        <taxon>Eukaryota</taxon>
        <taxon>Fungi</taxon>
        <taxon>Dikarya</taxon>
        <taxon>Ascomycota</taxon>
        <taxon>Pezizomycotina</taxon>
        <taxon>Eurotiomycetes</taxon>
        <taxon>Eurotiomycetidae</taxon>
        <taxon>Eurotiales</taxon>
        <taxon>Trichocomaceae</taxon>
        <taxon>Talaromyces</taxon>
        <taxon>Talaromyces sect. Talaromyces</taxon>
    </lineage>
</organism>
<evidence type="ECO:0000256" key="6">
    <source>
        <dbReference type="SAM" id="MobiDB-lite"/>
    </source>
</evidence>
<feature type="compositionally biased region" description="Polar residues" evidence="6">
    <location>
        <begin position="148"/>
        <end position="160"/>
    </location>
</feature>
<evidence type="ECO:0000259" key="7">
    <source>
        <dbReference type="PROSITE" id="PS50048"/>
    </source>
</evidence>
<reference evidence="8 9" key="1">
    <citation type="journal article" date="2017" name="Biotechnol. Biofuels">
        <title>Differential beta-glucosidase expression as a function of carbon source availability in Talaromyces amestolkiae: a genomic and proteomic approach.</title>
        <authorList>
            <person name="de Eugenio L.I."/>
            <person name="Mendez-Liter J.A."/>
            <person name="Nieto-Dominguez M."/>
            <person name="Alonso L."/>
            <person name="Gil-Munoz J."/>
            <person name="Barriuso J."/>
            <person name="Prieto A."/>
            <person name="Martinez M.J."/>
        </authorList>
    </citation>
    <scope>NUCLEOTIDE SEQUENCE [LARGE SCALE GENOMIC DNA]</scope>
    <source>
        <strain evidence="8 9">CIB</strain>
    </source>
</reference>
<keyword evidence="4" id="KW-0804">Transcription</keyword>
<name>A0A364LBJ2_TALAM</name>
<dbReference type="SMART" id="SM00906">
    <property type="entry name" value="Fungal_trans"/>
    <property type="match status" value="1"/>
</dbReference>
<dbReference type="GO" id="GO:0006351">
    <property type="term" value="P:DNA-templated transcription"/>
    <property type="evidence" value="ECO:0007669"/>
    <property type="project" value="InterPro"/>
</dbReference>
<keyword evidence="9" id="KW-1185">Reference proteome</keyword>
<evidence type="ECO:0000256" key="1">
    <source>
        <dbReference type="ARBA" id="ARBA00022723"/>
    </source>
</evidence>
<keyword evidence="2" id="KW-0805">Transcription regulation</keyword>
<evidence type="ECO:0000313" key="9">
    <source>
        <dbReference type="Proteomes" id="UP000249363"/>
    </source>
</evidence>
<protein>
    <recommendedName>
        <fullName evidence="7">Zn(2)-C6 fungal-type domain-containing protein</fullName>
    </recommendedName>
</protein>
<dbReference type="GO" id="GO:0003677">
    <property type="term" value="F:DNA binding"/>
    <property type="evidence" value="ECO:0007669"/>
    <property type="project" value="UniProtKB-KW"/>
</dbReference>
<accession>A0A364LBJ2</accession>
<dbReference type="InterPro" id="IPR036864">
    <property type="entry name" value="Zn2-C6_fun-type_DNA-bd_sf"/>
</dbReference>
<dbReference type="OrthoDB" id="5296287at2759"/>
<feature type="domain" description="Zn(2)-C6 fungal-type" evidence="7">
    <location>
        <begin position="73"/>
        <end position="103"/>
    </location>
</feature>
<feature type="region of interest" description="Disordered" evidence="6">
    <location>
        <begin position="735"/>
        <end position="765"/>
    </location>
</feature>
<feature type="compositionally biased region" description="Polar residues" evidence="6">
    <location>
        <begin position="1"/>
        <end position="21"/>
    </location>
</feature>
<evidence type="ECO:0000256" key="2">
    <source>
        <dbReference type="ARBA" id="ARBA00023015"/>
    </source>
</evidence>
<keyword evidence="5" id="KW-0539">Nucleus</keyword>
<dbReference type="EMBL" id="MIKG01000023">
    <property type="protein sequence ID" value="RAO73186.1"/>
    <property type="molecule type" value="Genomic_DNA"/>
</dbReference>
<sequence>MPDSSQRSLESIPDNSNTADGTPTGAPRRQETQTPTSSSRAVPEGSGGTGEKVWIPRVSQRPGPVNRSRTKHACEACRKRRIKCDGARPLCQGCASAGTECVYADPKRVRDRQEMRSLKSTIDQYEHLLRDLLHEVPAGAAKRIKSKLTPTESYPLNRNPSISSSSSSSAGSIEGTDTISEDLNRNEESRATGFMGKNSVHAWLRNLEPDSGHRVSPDRNMEAAGRTQFGKPISPQGLDNHMSVSYFLDDRKLPPSSSVDAYQFPPKNLVDWILQSYFKSAHPLFPIVRIDLFLEQYKSLWGGSGTPRPGQKWLAILNMILAIGCRRLQFLQEKMPPGVSHEIFFSRARSLSVNENMIVEHADLQQVQVEALVTLYLLVSMQINRAWKVSGIAVRSAMALAVNLRITDTDLQPGSKEARSRLWWSIYMLENLLARMTGRPTCIGSSSFSVDPPVPYSEDMFARPQVMDLLTNETLRKERLRWSLDEQESGNDDYDPFWLKDIETNHGLQFYYLVDLMHIVHIAIDELFSPKGYQANKSYIRRRIRFYDEKLEHWLSRLAPACRFVDQNGDLNLQTSSQEQTILALHYYGARITLYRPYSPFKRYADLKEKEYAYISQRCLQAALSLIAVFPDDTDLDWVYNTSPWWCMLHFLMQASTILVMFTHSSDPAGSAHTKDAEHGFASPGVAARVQAACLKAHRWLHGLSRVDESCRRAFLLYDDLLRRLGFIMSSSATSWSGSAQSNPLSRNQSGGPNAQQESDQPTYNVQQHGEYPRQMAFDPFPEAYSHLVHGASDVLSPLDWRNIDLSVGVPFAEPICTGEVSGESEGVDTAYEDNDVRMNLS</sequence>
<dbReference type="AlphaFoldDB" id="A0A364LBJ2"/>
<dbReference type="InterPro" id="IPR001138">
    <property type="entry name" value="Zn2Cys6_DnaBD"/>
</dbReference>
<dbReference type="GO" id="GO:0000981">
    <property type="term" value="F:DNA-binding transcription factor activity, RNA polymerase II-specific"/>
    <property type="evidence" value="ECO:0007669"/>
    <property type="project" value="InterPro"/>
</dbReference>
<dbReference type="InterPro" id="IPR007219">
    <property type="entry name" value="XnlR_reg_dom"/>
</dbReference>
<feature type="region of interest" description="Disordered" evidence="6">
    <location>
        <begin position="1"/>
        <end position="72"/>
    </location>
</feature>
<proteinExistence type="predicted"/>
<comment type="caution">
    <text evidence="8">The sequence shown here is derived from an EMBL/GenBank/DDBJ whole genome shotgun (WGS) entry which is preliminary data.</text>
</comment>
<dbReference type="Pfam" id="PF04082">
    <property type="entry name" value="Fungal_trans"/>
    <property type="match status" value="1"/>
</dbReference>
<gene>
    <name evidence="8" type="ORF">BHQ10_009198</name>
</gene>
<dbReference type="CDD" id="cd12148">
    <property type="entry name" value="fungal_TF_MHR"/>
    <property type="match status" value="1"/>
</dbReference>
<evidence type="ECO:0000256" key="5">
    <source>
        <dbReference type="ARBA" id="ARBA00023242"/>
    </source>
</evidence>
<dbReference type="Gene3D" id="4.10.240.10">
    <property type="entry name" value="Zn(2)-C6 fungal-type DNA-binding domain"/>
    <property type="match status" value="1"/>
</dbReference>
<dbReference type="Pfam" id="PF00172">
    <property type="entry name" value="Zn_clus"/>
    <property type="match status" value="1"/>
</dbReference>
<evidence type="ECO:0000256" key="4">
    <source>
        <dbReference type="ARBA" id="ARBA00023163"/>
    </source>
</evidence>
<dbReference type="Proteomes" id="UP000249363">
    <property type="component" value="Unassembled WGS sequence"/>
</dbReference>
<dbReference type="PANTHER" id="PTHR47654">
    <property type="entry name" value="ZN(II)2CYS6 TRANSCRIPTION FACTOR (EUROFUNG)-RELATED"/>
    <property type="match status" value="1"/>
</dbReference>
<keyword evidence="3" id="KW-0238">DNA-binding</keyword>
<feature type="compositionally biased region" description="Polar residues" evidence="6">
    <location>
        <begin position="743"/>
        <end position="765"/>
    </location>
</feature>
<keyword evidence="1" id="KW-0479">Metal-binding</keyword>
<evidence type="ECO:0000256" key="3">
    <source>
        <dbReference type="ARBA" id="ARBA00023125"/>
    </source>
</evidence>
<dbReference type="SUPFAM" id="SSF57701">
    <property type="entry name" value="Zn2/Cys6 DNA-binding domain"/>
    <property type="match status" value="1"/>
</dbReference>
<dbReference type="RefSeq" id="XP_040737700.1">
    <property type="nucleotide sequence ID" value="XM_040882087.1"/>
</dbReference>
<dbReference type="InterPro" id="IPR053230">
    <property type="entry name" value="Trans_reg_galc"/>
</dbReference>
<feature type="compositionally biased region" description="Low complexity" evidence="6">
    <location>
        <begin position="161"/>
        <end position="173"/>
    </location>
</feature>
<dbReference type="CDD" id="cd00067">
    <property type="entry name" value="GAL4"/>
    <property type="match status" value="1"/>
</dbReference>
<dbReference type="SMART" id="SM00066">
    <property type="entry name" value="GAL4"/>
    <property type="match status" value="1"/>
</dbReference>
<dbReference type="GeneID" id="63798412"/>
<evidence type="ECO:0000313" key="8">
    <source>
        <dbReference type="EMBL" id="RAO73186.1"/>
    </source>
</evidence>
<dbReference type="PROSITE" id="PS00463">
    <property type="entry name" value="ZN2_CY6_FUNGAL_1"/>
    <property type="match status" value="1"/>
</dbReference>
<feature type="region of interest" description="Disordered" evidence="6">
    <location>
        <begin position="144"/>
        <end position="184"/>
    </location>
</feature>
<dbReference type="PANTHER" id="PTHR47654:SF5">
    <property type="entry name" value="TRANSCRIPTION FACTOR DOMAIN-CONTAINING PROTEIN"/>
    <property type="match status" value="1"/>
</dbReference>